<name>A0ABU8QCG7_9RHOB</name>
<protein>
    <recommendedName>
        <fullName evidence="3">Helicase HerA central domain-containing protein</fullName>
    </recommendedName>
</protein>
<keyword evidence="2" id="KW-1185">Reference proteome</keyword>
<organism evidence="1 2">
    <name type="scientific">Cognatishimia coralii</name>
    <dbReference type="NCBI Taxonomy" id="3083254"/>
    <lineage>
        <taxon>Bacteria</taxon>
        <taxon>Pseudomonadati</taxon>
        <taxon>Pseudomonadota</taxon>
        <taxon>Alphaproteobacteria</taxon>
        <taxon>Rhodobacterales</taxon>
        <taxon>Paracoccaceae</taxon>
        <taxon>Cognatishimia</taxon>
    </lineage>
</organism>
<evidence type="ECO:0000313" key="2">
    <source>
        <dbReference type="Proteomes" id="UP001368270"/>
    </source>
</evidence>
<dbReference type="Gene3D" id="3.40.50.300">
    <property type="entry name" value="P-loop containing nucleotide triphosphate hydrolases"/>
    <property type="match status" value="1"/>
</dbReference>
<proteinExistence type="predicted"/>
<dbReference type="Proteomes" id="UP001368270">
    <property type="component" value="Unassembled WGS sequence"/>
</dbReference>
<comment type="caution">
    <text evidence="1">The sequence shown here is derived from an EMBL/GenBank/DDBJ whole genome shotgun (WGS) entry which is preliminary data.</text>
</comment>
<dbReference type="SUPFAM" id="SSF52540">
    <property type="entry name" value="P-loop containing nucleoside triphosphate hydrolases"/>
    <property type="match status" value="1"/>
</dbReference>
<reference evidence="1 2" key="1">
    <citation type="submission" date="2024-03" db="EMBL/GenBank/DDBJ databases">
        <title>Cognatishimia coralii sp. nov., a marine bacterium isolated from coral surrounding seawater.</title>
        <authorList>
            <person name="Liu X."/>
            <person name="Liu S."/>
            <person name="Sun H."/>
            <person name="Zhang Y."/>
        </authorList>
    </citation>
    <scope>NUCLEOTIDE SEQUENCE [LARGE SCALE GENOMIC DNA]</scope>
    <source>
        <strain evidence="1 2">D5M38</strain>
    </source>
</reference>
<evidence type="ECO:0008006" key="3">
    <source>
        <dbReference type="Google" id="ProtNLM"/>
    </source>
</evidence>
<accession>A0ABU8QCG7</accession>
<dbReference type="EMBL" id="JBBGAZ010000001">
    <property type="protein sequence ID" value="MEJ5217114.1"/>
    <property type="molecule type" value="Genomic_DNA"/>
</dbReference>
<dbReference type="RefSeq" id="WP_339402154.1">
    <property type="nucleotide sequence ID" value="NZ_JBBGAZ010000001.1"/>
</dbReference>
<evidence type="ECO:0000313" key="1">
    <source>
        <dbReference type="EMBL" id="MEJ5217114.1"/>
    </source>
</evidence>
<gene>
    <name evidence="1" type="ORF">WG622_02585</name>
</gene>
<sequence>MSKSNVGRIGVWGASGSGKSSYVKKRIKGQKRLVVFDPLDEYGPLCKVRATSPEQVRIAMRDNWQGFTVRYVPRAGNEPRELSALCRLLFAAQQPFKDQGGGMPVTLVVEEMNLSFPVHGGDVKCPGFANACSRGRHYGIEIYGLSQRIAEVSTRFRGNTDETVVLRQKGPRDLKAASHEVGLPESHIALLQNLDYIHEKQGKHTKGKLSFK</sequence>
<dbReference type="InterPro" id="IPR027417">
    <property type="entry name" value="P-loop_NTPase"/>
</dbReference>